<dbReference type="RefSeq" id="WP_008042588.1">
    <property type="nucleotide sequence ID" value="NZ_CH724149.1"/>
</dbReference>
<gene>
    <name evidence="5" type="ORF">MED297_13447</name>
</gene>
<dbReference type="PANTHER" id="PTHR35089">
    <property type="entry name" value="CHAPERONE PROTEIN SKP"/>
    <property type="match status" value="1"/>
</dbReference>
<dbReference type="EMBL" id="AAOE01000005">
    <property type="protein sequence ID" value="EAR10231.1"/>
    <property type="molecule type" value="Genomic_DNA"/>
</dbReference>
<dbReference type="PANTHER" id="PTHR35089:SF1">
    <property type="entry name" value="CHAPERONE PROTEIN SKP"/>
    <property type="match status" value="1"/>
</dbReference>
<reference evidence="5 6" key="1">
    <citation type="submission" date="2006-02" db="EMBL/GenBank/DDBJ databases">
        <authorList>
            <person name="Pinhassi J."/>
            <person name="Pedros-Alio C."/>
            <person name="Ferriera S."/>
            <person name="Johnson J."/>
            <person name="Kravitz S."/>
            <person name="Halpern A."/>
            <person name="Remington K."/>
            <person name="Beeson K."/>
            <person name="Tran B."/>
            <person name="Rogers Y.-H."/>
            <person name="Friedman R."/>
            <person name="Venter J.C."/>
        </authorList>
    </citation>
    <scope>NUCLEOTIDE SEQUENCE [LARGE SCALE GENOMIC DNA]</scope>
    <source>
        <strain evidence="5 6">MED297</strain>
    </source>
</reference>
<dbReference type="AlphaFoldDB" id="A4BCG5"/>
<keyword evidence="2 4" id="KW-0732">Signal</keyword>
<dbReference type="GO" id="GO:0051082">
    <property type="term" value="F:unfolded protein binding"/>
    <property type="evidence" value="ECO:0007669"/>
    <property type="project" value="InterPro"/>
</dbReference>
<dbReference type="GO" id="GO:0005829">
    <property type="term" value="C:cytosol"/>
    <property type="evidence" value="ECO:0007669"/>
    <property type="project" value="TreeGrafter"/>
</dbReference>
<name>A4BCG5_9GAMM</name>
<dbReference type="HOGENOM" id="CLU_1487903_0_0_6"/>
<sequence length="181" mass="20105">MFNRAIAILTLTAGLALSAGTVQAETDIVVMNYQAVLFNSAAAADAQTSLNEVLRPGQDQLNDIAQQIQTRQSRLETDKDILTEAEVQTFQQELQVLAANQAQLSNRIQQVQQQKQQEFIEQYRPAIREVVSAYVEANGVSLVIDSQAVLWNEDVPDITETVMAAFDEWYESQAESNSPTE</sequence>
<dbReference type="InterPro" id="IPR024930">
    <property type="entry name" value="Skp_dom_sf"/>
</dbReference>
<keyword evidence="6" id="KW-1185">Reference proteome</keyword>
<accession>A4BCG5</accession>
<evidence type="ECO:0000256" key="3">
    <source>
        <dbReference type="SAM" id="Coils"/>
    </source>
</evidence>
<dbReference type="STRING" id="314283.MED297_13447"/>
<protein>
    <recommendedName>
        <fullName evidence="7">Outer membrane protein</fullName>
    </recommendedName>
</protein>
<feature type="signal peptide" evidence="4">
    <location>
        <begin position="1"/>
        <end position="24"/>
    </location>
</feature>
<feature type="chain" id="PRO_5002665167" description="Outer membrane protein" evidence="4">
    <location>
        <begin position="25"/>
        <end position="181"/>
    </location>
</feature>
<dbReference type="Gene3D" id="3.30.910.20">
    <property type="entry name" value="Skp domain"/>
    <property type="match status" value="1"/>
</dbReference>
<evidence type="ECO:0000256" key="1">
    <source>
        <dbReference type="ARBA" id="ARBA00009091"/>
    </source>
</evidence>
<evidence type="ECO:0000313" key="6">
    <source>
        <dbReference type="Proteomes" id="UP000005953"/>
    </source>
</evidence>
<dbReference type="OrthoDB" id="6196831at2"/>
<evidence type="ECO:0000256" key="2">
    <source>
        <dbReference type="ARBA" id="ARBA00022729"/>
    </source>
</evidence>
<dbReference type="InterPro" id="IPR005632">
    <property type="entry name" value="Chaperone_Skp"/>
</dbReference>
<dbReference type="SMART" id="SM00935">
    <property type="entry name" value="OmpH"/>
    <property type="match status" value="1"/>
</dbReference>
<dbReference type="GO" id="GO:0050821">
    <property type="term" value="P:protein stabilization"/>
    <property type="evidence" value="ECO:0007669"/>
    <property type="project" value="TreeGrafter"/>
</dbReference>
<keyword evidence="3" id="KW-0175">Coiled coil</keyword>
<evidence type="ECO:0000313" key="5">
    <source>
        <dbReference type="EMBL" id="EAR10231.1"/>
    </source>
</evidence>
<evidence type="ECO:0000256" key="4">
    <source>
        <dbReference type="SAM" id="SignalP"/>
    </source>
</evidence>
<comment type="similarity">
    <text evidence="1">Belongs to the Skp family.</text>
</comment>
<dbReference type="Proteomes" id="UP000005953">
    <property type="component" value="Unassembled WGS sequence"/>
</dbReference>
<feature type="coiled-coil region" evidence="3">
    <location>
        <begin position="87"/>
        <end position="114"/>
    </location>
</feature>
<organism evidence="5 6">
    <name type="scientific">Reinekea blandensis MED297</name>
    <dbReference type="NCBI Taxonomy" id="314283"/>
    <lineage>
        <taxon>Bacteria</taxon>
        <taxon>Pseudomonadati</taxon>
        <taxon>Pseudomonadota</taxon>
        <taxon>Gammaproteobacteria</taxon>
        <taxon>Oceanospirillales</taxon>
        <taxon>Saccharospirillaceae</taxon>
        <taxon>Reinekea</taxon>
    </lineage>
</organism>
<comment type="caution">
    <text evidence="5">The sequence shown here is derived from an EMBL/GenBank/DDBJ whole genome shotgun (WGS) entry which is preliminary data.</text>
</comment>
<dbReference type="Pfam" id="PF03938">
    <property type="entry name" value="OmpH"/>
    <property type="match status" value="1"/>
</dbReference>
<dbReference type="SUPFAM" id="SSF111384">
    <property type="entry name" value="OmpH-like"/>
    <property type="match status" value="1"/>
</dbReference>
<proteinExistence type="inferred from homology"/>
<evidence type="ECO:0008006" key="7">
    <source>
        <dbReference type="Google" id="ProtNLM"/>
    </source>
</evidence>